<evidence type="ECO:0000313" key="1">
    <source>
        <dbReference type="EMBL" id="JAS57763.1"/>
    </source>
</evidence>
<proteinExistence type="predicted"/>
<organism evidence="1">
    <name type="scientific">Cuerna arida</name>
    <dbReference type="NCBI Taxonomy" id="1464854"/>
    <lineage>
        <taxon>Eukaryota</taxon>
        <taxon>Metazoa</taxon>
        <taxon>Ecdysozoa</taxon>
        <taxon>Arthropoda</taxon>
        <taxon>Hexapoda</taxon>
        <taxon>Insecta</taxon>
        <taxon>Pterygota</taxon>
        <taxon>Neoptera</taxon>
        <taxon>Paraneoptera</taxon>
        <taxon>Hemiptera</taxon>
        <taxon>Auchenorrhyncha</taxon>
        <taxon>Membracoidea</taxon>
        <taxon>Cicadellidae</taxon>
        <taxon>Cicadellinae</taxon>
        <taxon>Proconiini</taxon>
        <taxon>Cuerna</taxon>
    </lineage>
</organism>
<dbReference type="AlphaFoldDB" id="A0A1B6G627"/>
<dbReference type="EMBL" id="GECZ01012006">
    <property type="protein sequence ID" value="JAS57763.1"/>
    <property type="molecule type" value="Transcribed_RNA"/>
</dbReference>
<name>A0A1B6G627_9HEMI</name>
<gene>
    <name evidence="1" type="ORF">g.13123</name>
</gene>
<protein>
    <submittedName>
        <fullName evidence="1">Uncharacterized protein</fullName>
    </submittedName>
</protein>
<reference evidence="1" key="1">
    <citation type="submission" date="2015-11" db="EMBL/GenBank/DDBJ databases">
        <title>De novo transcriptome assembly of four potential Pierce s Disease insect vectors from Arizona vineyards.</title>
        <authorList>
            <person name="Tassone E.E."/>
        </authorList>
    </citation>
    <scope>NUCLEOTIDE SEQUENCE</scope>
</reference>
<feature type="non-terminal residue" evidence="1">
    <location>
        <position position="1"/>
    </location>
</feature>
<accession>A0A1B6G627</accession>
<sequence length="111" mass="11605">KNCEEENNGLGGHFSRVKKAVVVVPEDDGSYFEGKYPGTGFPYTAGLPFPYSYSAYAAAPYAASVVAPYAAAPAVVPYAAAPVVAAPYAAAPVIVQDNGYYFPGKYGPENQ</sequence>